<dbReference type="GO" id="GO:0005829">
    <property type="term" value="C:cytosol"/>
    <property type="evidence" value="ECO:0007669"/>
    <property type="project" value="TreeGrafter"/>
</dbReference>
<evidence type="ECO:0000256" key="2">
    <source>
        <dbReference type="ARBA" id="ARBA00022490"/>
    </source>
</evidence>
<dbReference type="Proteomes" id="UP000315825">
    <property type="component" value="Unassembled WGS sequence"/>
</dbReference>
<protein>
    <recommendedName>
        <fullName evidence="10">Lysine--tRNA ligase</fullName>
        <ecNumber evidence="10">6.1.1.6</ecNumber>
    </recommendedName>
    <alternativeName>
        <fullName evidence="10">Lysyl-tRNA synthetase</fullName>
        <shortName evidence="10">LysRS</shortName>
    </alternativeName>
</protein>
<dbReference type="PANTHER" id="PTHR42918">
    <property type="entry name" value="LYSYL-TRNA SYNTHETASE"/>
    <property type="match status" value="1"/>
</dbReference>
<dbReference type="GO" id="GO:0004824">
    <property type="term" value="F:lysine-tRNA ligase activity"/>
    <property type="evidence" value="ECO:0007669"/>
    <property type="project" value="UniProtKB-UniRule"/>
</dbReference>
<feature type="binding site" evidence="10">
    <location>
        <position position="401"/>
    </location>
    <ligand>
        <name>Mg(2+)</name>
        <dbReference type="ChEBI" id="CHEBI:18420"/>
        <label>1</label>
    </ligand>
</feature>
<dbReference type="InterPro" id="IPR004365">
    <property type="entry name" value="NA-bd_OB_tRNA"/>
</dbReference>
<comment type="cofactor">
    <cofactor evidence="10 11">
        <name>Mg(2+)</name>
        <dbReference type="ChEBI" id="CHEBI:18420"/>
    </cofactor>
    <text evidence="10 11">Binds 3 Mg(2+) ions per subunit.</text>
</comment>
<dbReference type="FunFam" id="2.40.50.140:FF:000024">
    <property type="entry name" value="Lysine--tRNA ligase"/>
    <property type="match status" value="1"/>
</dbReference>
<name>A0A520N192_9GAMM</name>
<accession>A0A520N192</accession>
<dbReference type="InterPro" id="IPR004364">
    <property type="entry name" value="Aa-tRNA-synt_II"/>
</dbReference>
<comment type="caution">
    <text evidence="13">The sequence shown here is derived from an EMBL/GenBank/DDBJ whole genome shotgun (WGS) entry which is preliminary data.</text>
</comment>
<dbReference type="PROSITE" id="PS50862">
    <property type="entry name" value="AA_TRNA_LIGASE_II"/>
    <property type="match status" value="1"/>
</dbReference>
<dbReference type="InterPro" id="IPR006195">
    <property type="entry name" value="aa-tRNA-synth_II"/>
</dbReference>
<dbReference type="InterPro" id="IPR002313">
    <property type="entry name" value="Lys-tRNA-ligase_II"/>
</dbReference>
<keyword evidence="10 11" id="KW-0460">Magnesium</keyword>
<dbReference type="GO" id="GO:0000049">
    <property type="term" value="F:tRNA binding"/>
    <property type="evidence" value="ECO:0007669"/>
    <property type="project" value="TreeGrafter"/>
</dbReference>
<dbReference type="HAMAP" id="MF_00252">
    <property type="entry name" value="Lys_tRNA_synth_class2"/>
    <property type="match status" value="1"/>
</dbReference>
<dbReference type="Pfam" id="PF01336">
    <property type="entry name" value="tRNA_anti-codon"/>
    <property type="match status" value="1"/>
</dbReference>
<evidence type="ECO:0000313" key="14">
    <source>
        <dbReference type="Proteomes" id="UP000315825"/>
    </source>
</evidence>
<evidence type="ECO:0000256" key="5">
    <source>
        <dbReference type="ARBA" id="ARBA00022741"/>
    </source>
</evidence>
<evidence type="ECO:0000256" key="7">
    <source>
        <dbReference type="ARBA" id="ARBA00022917"/>
    </source>
</evidence>
<dbReference type="EMBL" id="SHBE01000001">
    <property type="protein sequence ID" value="RZO27249.1"/>
    <property type="molecule type" value="Genomic_DNA"/>
</dbReference>
<keyword evidence="5 10" id="KW-0547">Nucleotide-binding</keyword>
<evidence type="ECO:0000256" key="10">
    <source>
        <dbReference type="HAMAP-Rule" id="MF_00252"/>
    </source>
</evidence>
<keyword evidence="8 10" id="KW-0030">Aminoacyl-tRNA synthetase</keyword>
<evidence type="ECO:0000256" key="11">
    <source>
        <dbReference type="RuleBase" id="RU000336"/>
    </source>
</evidence>
<dbReference type="InterPro" id="IPR018149">
    <property type="entry name" value="Lys-tRNA-synth_II_C"/>
</dbReference>
<keyword evidence="6 10" id="KW-0067">ATP-binding</keyword>
<dbReference type="SUPFAM" id="SSF50249">
    <property type="entry name" value="Nucleic acid-binding proteins"/>
    <property type="match status" value="1"/>
</dbReference>
<dbReference type="PANTHER" id="PTHR42918:SF15">
    <property type="entry name" value="LYSINE--TRNA LIGASE, CHLOROPLASTIC_MITOCHONDRIAL"/>
    <property type="match status" value="1"/>
</dbReference>
<comment type="subunit">
    <text evidence="10">Homodimer.</text>
</comment>
<dbReference type="InterPro" id="IPR044136">
    <property type="entry name" value="Lys-tRNA-ligase_II_N"/>
</dbReference>
<keyword evidence="2 10" id="KW-0963">Cytoplasm</keyword>
<evidence type="ECO:0000256" key="9">
    <source>
        <dbReference type="ARBA" id="ARBA00048573"/>
    </source>
</evidence>
<feature type="binding site" evidence="10">
    <location>
        <position position="408"/>
    </location>
    <ligand>
        <name>Mg(2+)</name>
        <dbReference type="ChEBI" id="CHEBI:18420"/>
        <label>1</label>
    </ligand>
</feature>
<dbReference type="GO" id="GO:0005524">
    <property type="term" value="F:ATP binding"/>
    <property type="evidence" value="ECO:0007669"/>
    <property type="project" value="UniProtKB-UniRule"/>
</dbReference>
<proteinExistence type="inferred from homology"/>
<dbReference type="InterPro" id="IPR045864">
    <property type="entry name" value="aa-tRNA-synth_II/BPL/LPL"/>
</dbReference>
<comment type="catalytic activity">
    <reaction evidence="9 10 11">
        <text>tRNA(Lys) + L-lysine + ATP = L-lysyl-tRNA(Lys) + AMP + diphosphate</text>
        <dbReference type="Rhea" id="RHEA:20792"/>
        <dbReference type="Rhea" id="RHEA-COMP:9696"/>
        <dbReference type="Rhea" id="RHEA-COMP:9697"/>
        <dbReference type="ChEBI" id="CHEBI:30616"/>
        <dbReference type="ChEBI" id="CHEBI:32551"/>
        <dbReference type="ChEBI" id="CHEBI:33019"/>
        <dbReference type="ChEBI" id="CHEBI:78442"/>
        <dbReference type="ChEBI" id="CHEBI:78529"/>
        <dbReference type="ChEBI" id="CHEBI:456215"/>
        <dbReference type="EC" id="6.1.1.6"/>
    </reaction>
</comment>
<dbReference type="NCBIfam" id="NF001756">
    <property type="entry name" value="PRK00484.1"/>
    <property type="match status" value="1"/>
</dbReference>
<feature type="binding site" evidence="10">
    <location>
        <position position="408"/>
    </location>
    <ligand>
        <name>Mg(2+)</name>
        <dbReference type="ChEBI" id="CHEBI:18420"/>
        <label>2</label>
    </ligand>
</feature>
<keyword evidence="3 10" id="KW-0436">Ligase</keyword>
<evidence type="ECO:0000259" key="12">
    <source>
        <dbReference type="PROSITE" id="PS50862"/>
    </source>
</evidence>
<dbReference type="InterPro" id="IPR012340">
    <property type="entry name" value="NA-bd_OB-fold"/>
</dbReference>
<evidence type="ECO:0000256" key="6">
    <source>
        <dbReference type="ARBA" id="ARBA00022840"/>
    </source>
</evidence>
<comment type="subcellular location">
    <subcellularLocation>
        <location evidence="10">Cytoplasm</location>
    </subcellularLocation>
</comment>
<keyword evidence="7 10" id="KW-0648">Protein biosynthesis</keyword>
<evidence type="ECO:0000256" key="4">
    <source>
        <dbReference type="ARBA" id="ARBA00022723"/>
    </source>
</evidence>
<reference evidence="13 14" key="1">
    <citation type="submission" date="2019-02" db="EMBL/GenBank/DDBJ databases">
        <title>Prokaryotic population dynamics and viral predation in marine succession experiment using metagenomics: the confinement effect.</title>
        <authorList>
            <person name="Haro-Moreno J.M."/>
            <person name="Rodriguez-Valera F."/>
            <person name="Lopez-Perez M."/>
        </authorList>
    </citation>
    <scope>NUCLEOTIDE SEQUENCE [LARGE SCALE GENOMIC DNA]</scope>
    <source>
        <strain evidence="13">MED-G159</strain>
    </source>
</reference>
<keyword evidence="4 10" id="KW-0479">Metal-binding</keyword>
<gene>
    <name evidence="10 13" type="primary">lysS</name>
    <name evidence="13" type="ORF">EVA92_00450</name>
</gene>
<dbReference type="GO" id="GO:0000287">
    <property type="term" value="F:magnesium ion binding"/>
    <property type="evidence" value="ECO:0007669"/>
    <property type="project" value="UniProtKB-UniRule"/>
</dbReference>
<evidence type="ECO:0000313" key="13">
    <source>
        <dbReference type="EMBL" id="RZO27249.1"/>
    </source>
</evidence>
<evidence type="ECO:0000256" key="8">
    <source>
        <dbReference type="ARBA" id="ARBA00023146"/>
    </source>
</evidence>
<evidence type="ECO:0000256" key="1">
    <source>
        <dbReference type="ARBA" id="ARBA00008226"/>
    </source>
</evidence>
<dbReference type="Gene3D" id="2.40.50.140">
    <property type="entry name" value="Nucleic acid-binding proteins"/>
    <property type="match status" value="1"/>
</dbReference>
<comment type="similarity">
    <text evidence="1 10">Belongs to the class-II aminoacyl-tRNA synthetase family.</text>
</comment>
<dbReference type="EC" id="6.1.1.6" evidence="10"/>
<evidence type="ECO:0000256" key="3">
    <source>
        <dbReference type="ARBA" id="ARBA00022598"/>
    </source>
</evidence>
<dbReference type="PRINTS" id="PR00982">
    <property type="entry name" value="TRNASYNTHLYS"/>
</dbReference>
<dbReference type="CDD" id="cd04322">
    <property type="entry name" value="LysRS_N"/>
    <property type="match status" value="1"/>
</dbReference>
<dbReference type="Pfam" id="PF00152">
    <property type="entry name" value="tRNA-synt_2"/>
    <property type="match status" value="1"/>
</dbReference>
<dbReference type="GO" id="GO:0006430">
    <property type="term" value="P:lysyl-tRNA aminoacylation"/>
    <property type="evidence" value="ECO:0007669"/>
    <property type="project" value="UniProtKB-UniRule"/>
</dbReference>
<dbReference type="CDD" id="cd00775">
    <property type="entry name" value="LysRS_core"/>
    <property type="match status" value="1"/>
</dbReference>
<sequence length="488" mass="56203">MDTKDLNKIQKDREEKLKKLRDAGFKFPNDFEKKDNLGDIAEQFSNETKIDLAQKDVSVQSAGRIIFKRVMGKVSFMTLEDASGRLQAYFSLDNLGDDLAQIKEWDLGDIVGISGNLFRTKTEELTIEVKEARLLTKSLNPMPEKHKGISNIETIYRQRYIDLMSNQDSRELFIKRNKIIQSLRKNLEEKGFLEVETPMMHPIPGGANARPFETHHNALDKKLYLRIAPELYLKRLLVGGFEKVFEINRNFRNEGISTIHNPEFTMLEFYEAYGKLDKTTAFIQKLIQDSVLEVNGTLKIEYDGTPLDLSNDFKVISIKDLLKEKLGLNNLDTAEEIFDAANKTGMKVKKSWGWGKVLLELFETHIEKDLWDPTFVKDYPYEVSPLSRRKDNDPDYTDRVELFIGGREFANFFCELNDPIDQENRFDDQLKQKDLGDIEAMFFDEDYINALKHGMPPAVGVGIGIDRLIMLATDSQSIRDVVLFPTLK</sequence>
<dbReference type="NCBIfam" id="TIGR00499">
    <property type="entry name" value="lysS_bact"/>
    <property type="match status" value="1"/>
</dbReference>
<organism evidence="13 14">
    <name type="scientific">SAR86 cluster bacterium</name>
    <dbReference type="NCBI Taxonomy" id="2030880"/>
    <lineage>
        <taxon>Bacteria</taxon>
        <taxon>Pseudomonadati</taxon>
        <taxon>Pseudomonadota</taxon>
        <taxon>Gammaproteobacteria</taxon>
        <taxon>SAR86 cluster</taxon>
    </lineage>
</organism>
<dbReference type="AlphaFoldDB" id="A0A520N192"/>
<dbReference type="SUPFAM" id="SSF55681">
    <property type="entry name" value="Class II aaRS and biotin synthetases"/>
    <property type="match status" value="1"/>
</dbReference>
<feature type="domain" description="Aminoacyl-transfer RNA synthetases class-II family profile" evidence="12">
    <location>
        <begin position="176"/>
        <end position="485"/>
    </location>
</feature>
<dbReference type="Gene3D" id="3.30.930.10">
    <property type="entry name" value="Bira Bifunctional Protein, Domain 2"/>
    <property type="match status" value="1"/>
</dbReference>